<accession>A0ABW9Z745</accession>
<evidence type="ECO:0000313" key="1">
    <source>
        <dbReference type="EMBL" id="NBJ27033.1"/>
    </source>
</evidence>
<protein>
    <submittedName>
        <fullName evidence="1">Uncharacterized protein</fullName>
    </submittedName>
</protein>
<evidence type="ECO:0000313" key="2">
    <source>
        <dbReference type="Proteomes" id="UP000818323"/>
    </source>
</evidence>
<reference evidence="1 2" key="1">
    <citation type="submission" date="2020-01" db="EMBL/GenBank/DDBJ databases">
        <title>Microvirga sp. nov., an arsenate reduction bacterium isolated from Tibet hotspring sediments.</title>
        <authorList>
            <person name="Yuan C.-G."/>
        </authorList>
    </citation>
    <scope>NUCLEOTIDE SEQUENCE [LARGE SCALE GENOMIC DNA]</scope>
    <source>
        <strain evidence="1 2">SYSU G3D203</strain>
    </source>
</reference>
<proteinExistence type="predicted"/>
<dbReference type="RefSeq" id="WP_161726246.1">
    <property type="nucleotide sequence ID" value="NZ_JAAAXI010000031.1"/>
</dbReference>
<gene>
    <name evidence="1" type="ORF">GR303_22130</name>
</gene>
<dbReference type="Proteomes" id="UP000818323">
    <property type="component" value="Unassembled WGS sequence"/>
</dbReference>
<keyword evidence="2" id="KW-1185">Reference proteome</keyword>
<organism evidence="1 2">
    <name type="scientific">Microvirga arsenatis</name>
    <dbReference type="NCBI Taxonomy" id="2692265"/>
    <lineage>
        <taxon>Bacteria</taxon>
        <taxon>Pseudomonadati</taxon>
        <taxon>Pseudomonadota</taxon>
        <taxon>Alphaproteobacteria</taxon>
        <taxon>Hyphomicrobiales</taxon>
        <taxon>Methylobacteriaceae</taxon>
        <taxon>Microvirga</taxon>
    </lineage>
</organism>
<dbReference type="EMBL" id="JAAAXJ010000024">
    <property type="protein sequence ID" value="NBJ27033.1"/>
    <property type="molecule type" value="Genomic_DNA"/>
</dbReference>
<name>A0ABW9Z745_9HYPH</name>
<comment type="caution">
    <text evidence="1">The sequence shown here is derived from an EMBL/GenBank/DDBJ whole genome shotgun (WGS) entry which is preliminary data.</text>
</comment>
<sequence length="90" mass="9482">MTATNELDAVLCQEELPDEFCRLTSSSPARDKLSVASMLSGIIPVGHQDEVTCPLMLRRHLVVPALPHVLPTAVAASGGRSGVEGSHLHG</sequence>